<keyword evidence="4 5" id="KW-0472">Membrane</keyword>
<dbReference type="PANTHER" id="PTHR43847">
    <property type="entry name" value="BLL3993 PROTEIN"/>
    <property type="match status" value="1"/>
</dbReference>
<keyword evidence="2 5" id="KW-0812">Transmembrane</keyword>
<dbReference type="EMBL" id="JAACJP010000049">
    <property type="protein sequence ID" value="KAF5370989.1"/>
    <property type="molecule type" value="Genomic_DNA"/>
</dbReference>
<protein>
    <recommendedName>
        <fullName evidence="5">Protein-S-isoprenylcysteine O-methyltransferase</fullName>
        <ecNumber evidence="5">2.1.1.100</ecNumber>
    </recommendedName>
</protein>
<reference evidence="6 7" key="1">
    <citation type="journal article" date="2020" name="ISME J.">
        <title>Uncovering the hidden diversity of litter-decomposition mechanisms in mushroom-forming fungi.</title>
        <authorList>
            <person name="Floudas D."/>
            <person name="Bentzer J."/>
            <person name="Ahren D."/>
            <person name="Johansson T."/>
            <person name="Persson P."/>
            <person name="Tunlid A."/>
        </authorList>
    </citation>
    <scope>NUCLEOTIDE SEQUENCE [LARGE SCALE GENOMIC DNA]</scope>
    <source>
        <strain evidence="6 7">CBS 661.87</strain>
    </source>
</reference>
<evidence type="ECO:0000313" key="6">
    <source>
        <dbReference type="EMBL" id="KAF5370989.1"/>
    </source>
</evidence>
<dbReference type="GO" id="GO:0004671">
    <property type="term" value="F:protein C-terminal S-isoprenylcysteine carboxyl O-methyltransferase activity"/>
    <property type="evidence" value="ECO:0007669"/>
    <property type="project" value="UniProtKB-EC"/>
</dbReference>
<keyword evidence="5" id="KW-0256">Endoplasmic reticulum</keyword>
<evidence type="ECO:0000256" key="5">
    <source>
        <dbReference type="RuleBase" id="RU362022"/>
    </source>
</evidence>
<dbReference type="Gene3D" id="1.20.120.1630">
    <property type="match status" value="1"/>
</dbReference>
<feature type="transmembrane region" description="Helical" evidence="5">
    <location>
        <begin position="178"/>
        <end position="200"/>
    </location>
</feature>
<evidence type="ECO:0000256" key="3">
    <source>
        <dbReference type="ARBA" id="ARBA00022989"/>
    </source>
</evidence>
<dbReference type="PANTHER" id="PTHR43847:SF1">
    <property type="entry name" value="BLL3993 PROTEIN"/>
    <property type="match status" value="1"/>
</dbReference>
<evidence type="ECO:0000256" key="1">
    <source>
        <dbReference type="ARBA" id="ARBA00004141"/>
    </source>
</evidence>
<comment type="similarity">
    <text evidence="5">Belongs to the class VI-like SAM-binding methyltransferase superfamily. Isoprenylcysteine carboxyl methyltransferase family.</text>
</comment>
<comment type="caution">
    <text evidence="6">The sequence shown here is derived from an EMBL/GenBank/DDBJ whole genome shotgun (WGS) entry which is preliminary data.</text>
</comment>
<keyword evidence="5" id="KW-0949">S-adenosyl-L-methionine</keyword>
<sequence length="233" mass="26599">MIPFYNVFIASLFVLASYTYWVSCVPPTPPASKVETKRPIPWVRIHGFVIATIICTVLLLSAYRALTNGYIENPLLLPQICSPSLLGNTSIMSPTAYLGCTLLFLGGYLRVAAQRALGKFFTWEISLKADHKLCTSGPYTLVRHPGYLGLWAVRIGGDVLLSSNGTVFRNCLHPHYALVMDIFVWYNYFFTAAIVVWMSYRADWEDGLMKREFDGAWRKWAERTRYRIVPYVY</sequence>
<dbReference type="GO" id="GO:0032259">
    <property type="term" value="P:methylation"/>
    <property type="evidence" value="ECO:0007669"/>
    <property type="project" value="UniProtKB-KW"/>
</dbReference>
<comment type="subcellular location">
    <subcellularLocation>
        <location evidence="5">Endoplasmic reticulum membrane</location>
        <topology evidence="5">Multi-pass membrane protein</topology>
    </subcellularLocation>
    <subcellularLocation>
        <location evidence="1">Membrane</location>
        <topology evidence="1">Multi-pass membrane protein</topology>
    </subcellularLocation>
</comment>
<evidence type="ECO:0000256" key="4">
    <source>
        <dbReference type="ARBA" id="ARBA00023136"/>
    </source>
</evidence>
<dbReference type="EC" id="2.1.1.100" evidence="5"/>
<dbReference type="GO" id="GO:0005789">
    <property type="term" value="C:endoplasmic reticulum membrane"/>
    <property type="evidence" value="ECO:0007669"/>
    <property type="project" value="UniProtKB-SubCell"/>
</dbReference>
<dbReference type="InterPro" id="IPR007269">
    <property type="entry name" value="ICMT_MeTrfase"/>
</dbReference>
<dbReference type="Proteomes" id="UP000565441">
    <property type="component" value="Unassembled WGS sequence"/>
</dbReference>
<proteinExistence type="inferred from homology"/>
<feature type="transmembrane region" description="Helical" evidence="5">
    <location>
        <begin position="6"/>
        <end position="24"/>
    </location>
</feature>
<keyword evidence="7" id="KW-1185">Reference proteome</keyword>
<keyword evidence="5" id="KW-0489">Methyltransferase</keyword>
<evidence type="ECO:0000313" key="7">
    <source>
        <dbReference type="Proteomes" id="UP000565441"/>
    </source>
</evidence>
<keyword evidence="3 5" id="KW-1133">Transmembrane helix</keyword>
<gene>
    <name evidence="6" type="ORF">D9615_010005</name>
</gene>
<feature type="transmembrane region" description="Helical" evidence="5">
    <location>
        <begin position="45"/>
        <end position="66"/>
    </location>
</feature>
<evidence type="ECO:0000256" key="2">
    <source>
        <dbReference type="ARBA" id="ARBA00022692"/>
    </source>
</evidence>
<accession>A0A8H5LVI2</accession>
<name>A0A8H5LVI2_9AGAR</name>
<feature type="transmembrane region" description="Helical" evidence="5">
    <location>
        <begin position="86"/>
        <end position="109"/>
    </location>
</feature>
<dbReference type="AlphaFoldDB" id="A0A8H5LVI2"/>
<dbReference type="OrthoDB" id="422086at2759"/>
<dbReference type="Pfam" id="PF04140">
    <property type="entry name" value="ICMT"/>
    <property type="match status" value="1"/>
</dbReference>
<comment type="catalytic activity">
    <reaction evidence="5">
        <text>[protein]-C-terminal S-[(2E,6E)-farnesyl]-L-cysteine + S-adenosyl-L-methionine = [protein]-C-terminal S-[(2E,6E)-farnesyl]-L-cysteine methyl ester + S-adenosyl-L-homocysteine</text>
        <dbReference type="Rhea" id="RHEA:21672"/>
        <dbReference type="Rhea" id="RHEA-COMP:12125"/>
        <dbReference type="Rhea" id="RHEA-COMP:12126"/>
        <dbReference type="ChEBI" id="CHEBI:57856"/>
        <dbReference type="ChEBI" id="CHEBI:59789"/>
        <dbReference type="ChEBI" id="CHEBI:90510"/>
        <dbReference type="ChEBI" id="CHEBI:90511"/>
        <dbReference type="EC" id="2.1.1.100"/>
    </reaction>
</comment>
<keyword evidence="5" id="KW-0808">Transferase</keyword>
<organism evidence="6 7">
    <name type="scientific">Tricholomella constricta</name>
    <dbReference type="NCBI Taxonomy" id="117010"/>
    <lineage>
        <taxon>Eukaryota</taxon>
        <taxon>Fungi</taxon>
        <taxon>Dikarya</taxon>
        <taxon>Basidiomycota</taxon>
        <taxon>Agaricomycotina</taxon>
        <taxon>Agaricomycetes</taxon>
        <taxon>Agaricomycetidae</taxon>
        <taxon>Agaricales</taxon>
        <taxon>Tricholomatineae</taxon>
        <taxon>Lyophyllaceae</taxon>
        <taxon>Tricholomella</taxon>
    </lineage>
</organism>
<dbReference type="InterPro" id="IPR052527">
    <property type="entry name" value="Metal_cation-efflux_comp"/>
</dbReference>